<dbReference type="EMBL" id="FNYW01000001">
    <property type="protein sequence ID" value="SEI49454.1"/>
    <property type="molecule type" value="Genomic_DNA"/>
</dbReference>
<name>A0A1H6R887_9LACT</name>
<evidence type="ECO:0000256" key="1">
    <source>
        <dbReference type="SAM" id="MobiDB-lite"/>
    </source>
</evidence>
<dbReference type="OrthoDB" id="2167538at2"/>
<dbReference type="AlphaFoldDB" id="A0A1H6R887"/>
<reference evidence="3" key="1">
    <citation type="submission" date="2016-10" db="EMBL/GenBank/DDBJ databases">
        <authorList>
            <person name="Varghese N."/>
            <person name="Submissions S."/>
        </authorList>
    </citation>
    <scope>NUCLEOTIDE SEQUENCE [LARGE SCALE GENOMIC DNA]</scope>
    <source>
        <strain evidence="3">DSM 25751</strain>
    </source>
</reference>
<dbReference type="RefSeq" id="WP_091631912.1">
    <property type="nucleotide sequence ID" value="NZ_FNYW01000001.1"/>
</dbReference>
<evidence type="ECO:0000313" key="2">
    <source>
        <dbReference type="EMBL" id="SEI49454.1"/>
    </source>
</evidence>
<sequence>MDKDTERKKPHHKYEKATSFDPAHDNIVSPDTHSSLGYIEDKFDRNELDESKVVRKAKDETPGNEVEASLNPMDGNSSKEKE</sequence>
<feature type="compositionally biased region" description="Basic and acidic residues" evidence="1">
    <location>
        <begin position="15"/>
        <end position="24"/>
    </location>
</feature>
<evidence type="ECO:0008006" key="4">
    <source>
        <dbReference type="Google" id="ProtNLM"/>
    </source>
</evidence>
<accession>A0A1H6R887</accession>
<feature type="region of interest" description="Disordered" evidence="1">
    <location>
        <begin position="1"/>
        <end position="38"/>
    </location>
</feature>
<gene>
    <name evidence="2" type="ORF">SAMN04488113_101139</name>
</gene>
<protein>
    <recommendedName>
        <fullName evidence="4">DUF4025 domain-containing protein</fullName>
    </recommendedName>
</protein>
<feature type="compositionally biased region" description="Basic and acidic residues" evidence="1">
    <location>
        <begin position="50"/>
        <end position="61"/>
    </location>
</feature>
<dbReference type="Proteomes" id="UP000198564">
    <property type="component" value="Unassembled WGS sequence"/>
</dbReference>
<proteinExistence type="predicted"/>
<dbReference type="STRING" id="1130080.SAMN04488113_101139"/>
<organism evidence="2 3">
    <name type="scientific">Alkalibacterium gilvum</name>
    <dbReference type="NCBI Taxonomy" id="1130080"/>
    <lineage>
        <taxon>Bacteria</taxon>
        <taxon>Bacillati</taxon>
        <taxon>Bacillota</taxon>
        <taxon>Bacilli</taxon>
        <taxon>Lactobacillales</taxon>
        <taxon>Carnobacteriaceae</taxon>
        <taxon>Alkalibacterium</taxon>
    </lineage>
</organism>
<feature type="region of interest" description="Disordered" evidence="1">
    <location>
        <begin position="50"/>
        <end position="82"/>
    </location>
</feature>
<keyword evidence="3" id="KW-1185">Reference proteome</keyword>
<evidence type="ECO:0000313" key="3">
    <source>
        <dbReference type="Proteomes" id="UP000198564"/>
    </source>
</evidence>